<feature type="transmembrane region" description="Helical" evidence="1">
    <location>
        <begin position="7"/>
        <end position="26"/>
    </location>
</feature>
<dbReference type="RefSeq" id="WP_012557256.1">
    <property type="nucleotide sequence ID" value="NC_011369.1"/>
</dbReference>
<evidence type="ECO:0000313" key="2">
    <source>
        <dbReference type="EMBL" id="ACI54454.1"/>
    </source>
</evidence>
<organism evidence="2 3">
    <name type="scientific">Rhizobium leguminosarum bv. trifolii (strain WSM2304)</name>
    <dbReference type="NCBI Taxonomy" id="395492"/>
    <lineage>
        <taxon>Bacteria</taxon>
        <taxon>Pseudomonadati</taxon>
        <taxon>Pseudomonadota</taxon>
        <taxon>Alphaproteobacteria</taxon>
        <taxon>Hyphomicrobiales</taxon>
        <taxon>Rhizobiaceae</taxon>
        <taxon>Rhizobium/Agrobacterium group</taxon>
        <taxon>Rhizobium</taxon>
    </lineage>
</organism>
<keyword evidence="1" id="KW-0472">Membrane</keyword>
<dbReference type="Proteomes" id="UP000008330">
    <property type="component" value="Chromosome"/>
</dbReference>
<evidence type="ECO:0000313" key="3">
    <source>
        <dbReference type="Proteomes" id="UP000008330"/>
    </source>
</evidence>
<protein>
    <recommendedName>
        <fullName evidence="4">Holin</fullName>
    </recommendedName>
</protein>
<name>A0ABF7QKE8_RHILW</name>
<dbReference type="KEGG" id="rlt:Rleg2_1160"/>
<reference evidence="2 3" key="1">
    <citation type="journal article" date="2010" name="Stand. Genomic Sci.">
        <title>Complete genome sequence of Rhizobium leguminosarum bv trifolii strain WSM2304, an effective microsymbiont of the South American clover Trifolium polymorphum.</title>
        <authorList>
            <person name="Reeve W."/>
            <person name="O'Hara G."/>
            <person name="Chain P."/>
            <person name="Ardley J."/>
            <person name="Brau L."/>
            <person name="Nandesena K."/>
            <person name="Tiwari R."/>
            <person name="Malfatti S."/>
            <person name="Kiss H."/>
            <person name="Lapidus A."/>
            <person name="Copeland A."/>
            <person name="Nolan M."/>
            <person name="Land M."/>
            <person name="Ivanova N."/>
            <person name="Mavromatis K."/>
            <person name="Markowitz V."/>
            <person name="Kyrpides N."/>
            <person name="Melino V."/>
            <person name="Denton M."/>
            <person name="Yates R."/>
            <person name="Howieson J."/>
        </authorList>
    </citation>
    <scope>NUCLEOTIDE SEQUENCE [LARGE SCALE GENOMIC DNA]</scope>
    <source>
        <strain evidence="2 3">WSM2304</strain>
    </source>
</reference>
<keyword evidence="3" id="KW-1185">Reference proteome</keyword>
<proteinExistence type="predicted"/>
<evidence type="ECO:0008006" key="4">
    <source>
        <dbReference type="Google" id="ProtNLM"/>
    </source>
</evidence>
<evidence type="ECO:0000256" key="1">
    <source>
        <dbReference type="SAM" id="Phobius"/>
    </source>
</evidence>
<keyword evidence="1" id="KW-0812">Transmembrane</keyword>
<sequence length="71" mass="7842">MDGFKSFLASRTIWSILVGLLANLFQKYGYTLTDIDQALVVDQILTGVQVVSAIAAIYYRTRATKQITKAA</sequence>
<dbReference type="AlphaFoldDB" id="A0ABF7QKE8"/>
<feature type="transmembrane region" description="Helical" evidence="1">
    <location>
        <begin position="38"/>
        <end position="59"/>
    </location>
</feature>
<dbReference type="EMBL" id="CP001191">
    <property type="protein sequence ID" value="ACI54454.1"/>
    <property type="molecule type" value="Genomic_DNA"/>
</dbReference>
<accession>A0ABF7QKE8</accession>
<keyword evidence="1" id="KW-1133">Transmembrane helix</keyword>
<gene>
    <name evidence="2" type="ordered locus">Rleg2_1160</name>
</gene>